<evidence type="ECO:0000313" key="1">
    <source>
        <dbReference type="EMBL" id="OWF43095.1"/>
    </source>
</evidence>
<name>A0A210Q306_MIZYE</name>
<dbReference type="EMBL" id="NEDP02005167">
    <property type="protein sequence ID" value="OWF43095.1"/>
    <property type="molecule type" value="Genomic_DNA"/>
</dbReference>
<proteinExistence type="predicted"/>
<reference evidence="1 2" key="1">
    <citation type="journal article" date="2017" name="Nat. Ecol. Evol.">
        <title>Scallop genome provides insights into evolution of bilaterian karyotype and development.</title>
        <authorList>
            <person name="Wang S."/>
            <person name="Zhang J."/>
            <person name="Jiao W."/>
            <person name="Li J."/>
            <person name="Xun X."/>
            <person name="Sun Y."/>
            <person name="Guo X."/>
            <person name="Huan P."/>
            <person name="Dong B."/>
            <person name="Zhang L."/>
            <person name="Hu X."/>
            <person name="Sun X."/>
            <person name="Wang J."/>
            <person name="Zhao C."/>
            <person name="Wang Y."/>
            <person name="Wang D."/>
            <person name="Huang X."/>
            <person name="Wang R."/>
            <person name="Lv J."/>
            <person name="Li Y."/>
            <person name="Zhang Z."/>
            <person name="Liu B."/>
            <person name="Lu W."/>
            <person name="Hui Y."/>
            <person name="Liang J."/>
            <person name="Zhou Z."/>
            <person name="Hou R."/>
            <person name="Li X."/>
            <person name="Liu Y."/>
            <person name="Li H."/>
            <person name="Ning X."/>
            <person name="Lin Y."/>
            <person name="Zhao L."/>
            <person name="Xing Q."/>
            <person name="Dou J."/>
            <person name="Li Y."/>
            <person name="Mao J."/>
            <person name="Guo H."/>
            <person name="Dou H."/>
            <person name="Li T."/>
            <person name="Mu C."/>
            <person name="Jiang W."/>
            <person name="Fu Q."/>
            <person name="Fu X."/>
            <person name="Miao Y."/>
            <person name="Liu J."/>
            <person name="Yu Q."/>
            <person name="Li R."/>
            <person name="Liao H."/>
            <person name="Li X."/>
            <person name="Kong Y."/>
            <person name="Jiang Z."/>
            <person name="Chourrout D."/>
            <person name="Li R."/>
            <person name="Bao Z."/>
        </authorList>
    </citation>
    <scope>NUCLEOTIDE SEQUENCE [LARGE SCALE GENOMIC DNA]</scope>
    <source>
        <strain evidence="1 2">PY_sf001</strain>
    </source>
</reference>
<accession>A0A210Q306</accession>
<dbReference type="Proteomes" id="UP000242188">
    <property type="component" value="Unassembled WGS sequence"/>
</dbReference>
<keyword evidence="2" id="KW-1185">Reference proteome</keyword>
<gene>
    <name evidence="1" type="ORF">KP79_PYT21608</name>
</gene>
<dbReference type="OrthoDB" id="6082147at2759"/>
<sequence length="290" mass="33018">MTETGLHSLVKPSSEEQLAVECLCNHLQHLKNHDSHFYENQSFLSETQIFLERLRTVCTPESFDTVQVPGWLPCLQSLIVTVSETLYVVLSSYVCKKAADDVIVIPSRAKDQLKELLLWIRDIQKVVVAMQHGMVDMMEAKESRSAVPVRDSQQLAHRSQHALDMLEGCHVLLATVLEMVERKCTFEVRFFNTASVTVGTISVGRFAWSLWQGEGLEEVIHAGLWSTCMGFTAALFQVPRVRVTDIQTQLVRHQKLRKKIKKMSAGWKKNQDWSYAKFVHIPSPRNGARL</sequence>
<dbReference type="AlphaFoldDB" id="A0A210Q306"/>
<protein>
    <submittedName>
        <fullName evidence="1">Uncharacterized protein</fullName>
    </submittedName>
</protein>
<organism evidence="1 2">
    <name type="scientific">Mizuhopecten yessoensis</name>
    <name type="common">Japanese scallop</name>
    <name type="synonym">Patinopecten yessoensis</name>
    <dbReference type="NCBI Taxonomy" id="6573"/>
    <lineage>
        <taxon>Eukaryota</taxon>
        <taxon>Metazoa</taxon>
        <taxon>Spiralia</taxon>
        <taxon>Lophotrochozoa</taxon>
        <taxon>Mollusca</taxon>
        <taxon>Bivalvia</taxon>
        <taxon>Autobranchia</taxon>
        <taxon>Pteriomorphia</taxon>
        <taxon>Pectinida</taxon>
        <taxon>Pectinoidea</taxon>
        <taxon>Pectinidae</taxon>
        <taxon>Mizuhopecten</taxon>
    </lineage>
</organism>
<comment type="caution">
    <text evidence="1">The sequence shown here is derived from an EMBL/GenBank/DDBJ whole genome shotgun (WGS) entry which is preliminary data.</text>
</comment>
<evidence type="ECO:0000313" key="2">
    <source>
        <dbReference type="Proteomes" id="UP000242188"/>
    </source>
</evidence>